<protein>
    <submittedName>
        <fullName evidence="2">DUF2236 domain-containing protein</fullName>
    </submittedName>
</protein>
<dbReference type="InterPro" id="IPR018713">
    <property type="entry name" value="MPAB/Lcp_cat_dom"/>
</dbReference>
<dbReference type="EMBL" id="JADIKM010000005">
    <property type="protein sequence ID" value="MFK2905512.1"/>
    <property type="molecule type" value="Genomic_DNA"/>
</dbReference>
<comment type="caution">
    <text evidence="2">The sequence shown here is derived from an EMBL/GenBank/DDBJ whole genome shotgun (WGS) entry which is preliminary data.</text>
</comment>
<keyword evidence="3" id="KW-1185">Reference proteome</keyword>
<evidence type="ECO:0000259" key="1">
    <source>
        <dbReference type="Pfam" id="PF09995"/>
    </source>
</evidence>
<reference evidence="2 3" key="1">
    <citation type="submission" date="2020-10" db="EMBL/GenBank/DDBJ databases">
        <title>Phylogeny of dyella-like bacteria.</title>
        <authorList>
            <person name="Fu J."/>
        </authorList>
    </citation>
    <scope>NUCLEOTIDE SEQUENCE [LARGE SCALE GENOMIC DNA]</scope>
    <source>
        <strain evidence="2 3">Gsoil3046</strain>
    </source>
</reference>
<dbReference type="Pfam" id="PF09995">
    <property type="entry name" value="MPAB_Lcp_cat"/>
    <property type="match status" value="1"/>
</dbReference>
<proteinExistence type="predicted"/>
<dbReference type="RefSeq" id="WP_404634991.1">
    <property type="nucleotide sequence ID" value="NZ_JADIKM010000005.1"/>
</dbReference>
<evidence type="ECO:0000313" key="2">
    <source>
        <dbReference type="EMBL" id="MFK2905512.1"/>
    </source>
</evidence>
<sequence length="312" mass="34622">MPTPLHLVTRPAQAAIRRWVVEAFPRHGGGVVDYDAPVGDPGLFDPDGATWRVHADFPGMLAGGLAALMLQTLHPLALAGVWDHSNFREDLVGRLRRTTTFVGGTTYAPRAAAEALIERVRHIHDQVRGVAEDGRPYEANDPALLTWVHATEAYSFLQGYRRYSHIRLPEGAADRYYDESRRVAEALGAREVPRSEAEVLAYFRQVRPTLAWTERTRVVLEVLGNVRLPVPAAGLSRDVFLHAGAALLPEWALRMLRRTPVQRAQARMAAHALWAMAPVFRAALTDGIAAHACRRLGRDPRSLHRWDALKGG</sequence>
<dbReference type="Proteomes" id="UP001620460">
    <property type="component" value="Unassembled WGS sequence"/>
</dbReference>
<name>A0ABW8K0H3_9GAMM</name>
<gene>
    <name evidence="2" type="ORF">ISP17_16245</name>
</gene>
<feature type="domain" description="ER-bound oxygenase mpaB/mpaB'/Rubber oxygenase catalytic" evidence="1">
    <location>
        <begin position="51"/>
        <end position="275"/>
    </location>
</feature>
<dbReference type="PANTHER" id="PTHR36151">
    <property type="entry name" value="BLR2777 PROTEIN"/>
    <property type="match status" value="1"/>
</dbReference>
<dbReference type="PANTHER" id="PTHR36151:SF3">
    <property type="entry name" value="ER-BOUND OXYGENASE MPAB_MPAB'_RUBBER OXYGENASE CATALYTIC DOMAIN-CONTAINING PROTEIN"/>
    <property type="match status" value="1"/>
</dbReference>
<accession>A0ABW8K0H3</accession>
<evidence type="ECO:0000313" key="3">
    <source>
        <dbReference type="Proteomes" id="UP001620460"/>
    </source>
</evidence>
<organism evidence="2 3">
    <name type="scientific">Dyella ginsengisoli</name>
    <dbReference type="NCBI Taxonomy" id="363848"/>
    <lineage>
        <taxon>Bacteria</taxon>
        <taxon>Pseudomonadati</taxon>
        <taxon>Pseudomonadota</taxon>
        <taxon>Gammaproteobacteria</taxon>
        <taxon>Lysobacterales</taxon>
        <taxon>Rhodanobacteraceae</taxon>
        <taxon>Dyella</taxon>
    </lineage>
</organism>